<dbReference type="SUPFAM" id="SSF52540">
    <property type="entry name" value="P-loop containing nucleoside triphosphate hydrolases"/>
    <property type="match status" value="1"/>
</dbReference>
<dbReference type="InterPro" id="IPR027417">
    <property type="entry name" value="P-loop_NTPase"/>
</dbReference>
<dbReference type="GO" id="GO:0005524">
    <property type="term" value="F:ATP binding"/>
    <property type="evidence" value="ECO:0007669"/>
    <property type="project" value="UniProtKB-KW"/>
</dbReference>
<dbReference type="Gene3D" id="3.40.50.300">
    <property type="entry name" value="P-loop containing nucleotide triphosphate hydrolases"/>
    <property type="match status" value="1"/>
</dbReference>
<evidence type="ECO:0000313" key="6">
    <source>
        <dbReference type="EMBL" id="UTJ05705.1"/>
    </source>
</evidence>
<proteinExistence type="inferred from homology"/>
<gene>
    <name evidence="6" type="ORF">NJU99_10580</name>
</gene>
<protein>
    <submittedName>
        <fullName evidence="6">ABC transporter ATP-binding protein</fullName>
    </submittedName>
</protein>
<dbReference type="InterPro" id="IPR003439">
    <property type="entry name" value="ABC_transporter-like_ATP-bd"/>
</dbReference>
<keyword evidence="2" id="KW-0813">Transport</keyword>
<evidence type="ECO:0000259" key="5">
    <source>
        <dbReference type="PROSITE" id="PS50893"/>
    </source>
</evidence>
<evidence type="ECO:0000313" key="7">
    <source>
        <dbReference type="Proteomes" id="UP001060012"/>
    </source>
</evidence>
<dbReference type="InterPro" id="IPR017911">
    <property type="entry name" value="MacB-like_ATP-bd"/>
</dbReference>
<dbReference type="CDD" id="cd03255">
    <property type="entry name" value="ABC_MJ0796_LolCDE_FtsE"/>
    <property type="match status" value="1"/>
</dbReference>
<reference evidence="6" key="1">
    <citation type="submission" date="2022-07" db="EMBL/GenBank/DDBJ databases">
        <title>Arcobacter roscoffensis sp. nov., a marine bacterium isolated from coastal seawater collected from Roscoff, France.</title>
        <authorList>
            <person name="Pascual J."/>
            <person name="Lepeaux C."/>
            <person name="Methner A."/>
            <person name="Overmann J."/>
        </authorList>
    </citation>
    <scope>NUCLEOTIDE SEQUENCE</scope>
    <source>
        <strain evidence="6">ARW1-2F2</strain>
    </source>
</reference>
<comment type="similarity">
    <text evidence="1">Belongs to the ABC transporter superfamily.</text>
</comment>
<evidence type="ECO:0000256" key="3">
    <source>
        <dbReference type="ARBA" id="ARBA00022741"/>
    </source>
</evidence>
<evidence type="ECO:0000256" key="1">
    <source>
        <dbReference type="ARBA" id="ARBA00005417"/>
    </source>
</evidence>
<feature type="domain" description="ABC transporter" evidence="5">
    <location>
        <begin position="2"/>
        <end position="219"/>
    </location>
</feature>
<dbReference type="EMBL" id="CP100595">
    <property type="protein sequence ID" value="UTJ05705.1"/>
    <property type="molecule type" value="Genomic_DNA"/>
</dbReference>
<keyword evidence="3" id="KW-0547">Nucleotide-binding</keyword>
<evidence type="ECO:0000256" key="2">
    <source>
        <dbReference type="ARBA" id="ARBA00022448"/>
    </source>
</evidence>
<dbReference type="PROSITE" id="PS50893">
    <property type="entry name" value="ABC_TRANSPORTER_2"/>
    <property type="match status" value="1"/>
</dbReference>
<dbReference type="PROSITE" id="PS00211">
    <property type="entry name" value="ABC_TRANSPORTER_1"/>
    <property type="match status" value="1"/>
</dbReference>
<dbReference type="SMART" id="SM00382">
    <property type="entry name" value="AAA"/>
    <property type="match status" value="1"/>
</dbReference>
<dbReference type="InterPro" id="IPR003593">
    <property type="entry name" value="AAA+_ATPase"/>
</dbReference>
<name>A0ABY5E4K6_9BACT</name>
<sequence>MLQIKSLKKSYSQGSTEVKIYEDLNFHVKEASKVAIMGKSGSGKSTLLSLISGIIKPTSGDILLDGVSYKDMKEEQINDFRASNIGFVFQNFHLVSYLNALENVMLPAKVCGIKNPKEKAVELLESVGLGHRLDHLPSELSGGEKQRVAIARALIHNPKIILADEPSGNLDEDTGIAVMDKLFELISKNNTTLILVTHSKDVAARCEQTYSLNHGNLDKC</sequence>
<dbReference type="RefSeq" id="WP_254575886.1">
    <property type="nucleotide sequence ID" value="NZ_CP100595.1"/>
</dbReference>
<accession>A0ABY5E4K6</accession>
<dbReference type="PANTHER" id="PTHR42798:SF2">
    <property type="entry name" value="ABC TRANSPORTER ATP-BINDING PROTEIN MG467-RELATED"/>
    <property type="match status" value="1"/>
</dbReference>
<dbReference type="InterPro" id="IPR017871">
    <property type="entry name" value="ABC_transporter-like_CS"/>
</dbReference>
<dbReference type="PANTHER" id="PTHR42798">
    <property type="entry name" value="LIPOPROTEIN-RELEASING SYSTEM ATP-BINDING PROTEIN LOLD"/>
    <property type="match status" value="1"/>
</dbReference>
<keyword evidence="4 6" id="KW-0067">ATP-binding</keyword>
<dbReference type="Proteomes" id="UP001060012">
    <property type="component" value="Chromosome"/>
</dbReference>
<keyword evidence="7" id="KW-1185">Reference proteome</keyword>
<evidence type="ECO:0000256" key="4">
    <source>
        <dbReference type="ARBA" id="ARBA00022840"/>
    </source>
</evidence>
<organism evidence="6 7">
    <name type="scientific">Arcobacter roscoffensis</name>
    <dbReference type="NCBI Taxonomy" id="2961520"/>
    <lineage>
        <taxon>Bacteria</taxon>
        <taxon>Pseudomonadati</taxon>
        <taxon>Campylobacterota</taxon>
        <taxon>Epsilonproteobacteria</taxon>
        <taxon>Campylobacterales</taxon>
        <taxon>Arcobacteraceae</taxon>
        <taxon>Arcobacter</taxon>
    </lineage>
</organism>
<dbReference type="Pfam" id="PF00005">
    <property type="entry name" value="ABC_tran"/>
    <property type="match status" value="1"/>
</dbReference>